<name>A0A507D0J8_9FUNG</name>
<dbReference type="GO" id="GO:0005737">
    <property type="term" value="C:cytoplasm"/>
    <property type="evidence" value="ECO:0007669"/>
    <property type="project" value="TreeGrafter"/>
</dbReference>
<keyword evidence="4" id="KW-1185">Reference proteome</keyword>
<feature type="region of interest" description="Disordered" evidence="1">
    <location>
        <begin position="132"/>
        <end position="151"/>
    </location>
</feature>
<proteinExistence type="predicted"/>
<protein>
    <submittedName>
        <fullName evidence="2">Uncharacterized protein</fullName>
    </submittedName>
</protein>
<comment type="caution">
    <text evidence="2">The sequence shown here is derived from an EMBL/GenBank/DDBJ whole genome shotgun (WGS) entry which is preliminary data.</text>
</comment>
<reference evidence="2 4" key="1">
    <citation type="journal article" date="2019" name="Sci. Rep.">
        <title>Comparative genomics of chytrid fungi reveal insights into the obligate biotrophic and pathogenic lifestyle of Synchytrium endobioticum.</title>
        <authorList>
            <person name="van de Vossenberg B.T.L.H."/>
            <person name="Warris S."/>
            <person name="Nguyen H.D.T."/>
            <person name="van Gent-Pelzer M.P.E."/>
            <person name="Joly D.L."/>
            <person name="van de Geest H.C."/>
            <person name="Bonants P.J.M."/>
            <person name="Smith D.S."/>
            <person name="Levesque C.A."/>
            <person name="van der Lee T.A.J."/>
        </authorList>
    </citation>
    <scope>NUCLEOTIDE SEQUENCE [LARGE SCALE GENOMIC DNA]</scope>
    <source>
        <strain evidence="2 4">MB42</strain>
    </source>
</reference>
<dbReference type="VEuPathDB" id="FungiDB:SeMB42_g04191"/>
<dbReference type="AlphaFoldDB" id="A0A507D0J8"/>
<evidence type="ECO:0000313" key="4">
    <source>
        <dbReference type="Proteomes" id="UP000317494"/>
    </source>
</evidence>
<dbReference type="GO" id="GO:0045944">
    <property type="term" value="P:positive regulation of transcription by RNA polymerase II"/>
    <property type="evidence" value="ECO:0007669"/>
    <property type="project" value="TreeGrafter"/>
</dbReference>
<dbReference type="GO" id="GO:0008017">
    <property type="term" value="F:microtubule binding"/>
    <property type="evidence" value="ECO:0007669"/>
    <property type="project" value="InterPro"/>
</dbReference>
<evidence type="ECO:0000313" key="3">
    <source>
        <dbReference type="EMBL" id="TPX44842.1"/>
    </source>
</evidence>
<dbReference type="InterPro" id="IPR026124">
    <property type="entry name" value="Sperm-assoc_Ag8"/>
</dbReference>
<evidence type="ECO:0000256" key="1">
    <source>
        <dbReference type="SAM" id="MobiDB-lite"/>
    </source>
</evidence>
<dbReference type="VEuPathDB" id="FungiDB:SeMB42_g04189"/>
<dbReference type="Proteomes" id="UP000317494">
    <property type="component" value="Unassembled WGS sequence"/>
</dbReference>
<dbReference type="EMBL" id="QEAN01000164">
    <property type="protein sequence ID" value="TPX44842.1"/>
    <property type="molecule type" value="Genomic_DNA"/>
</dbReference>
<dbReference type="PANTHER" id="PTHR15510:SF5">
    <property type="entry name" value="SPERM-ASSOCIATED ANTIGEN 8"/>
    <property type="match status" value="1"/>
</dbReference>
<dbReference type="PANTHER" id="PTHR15510">
    <property type="entry name" value="SPERM-ASSOCIATED ANTIGEN 8"/>
    <property type="match status" value="1"/>
</dbReference>
<dbReference type="GO" id="GO:0005634">
    <property type="term" value="C:nucleus"/>
    <property type="evidence" value="ECO:0007669"/>
    <property type="project" value="TreeGrafter"/>
</dbReference>
<organism evidence="2 4">
    <name type="scientific">Synchytrium endobioticum</name>
    <dbReference type="NCBI Taxonomy" id="286115"/>
    <lineage>
        <taxon>Eukaryota</taxon>
        <taxon>Fungi</taxon>
        <taxon>Fungi incertae sedis</taxon>
        <taxon>Chytridiomycota</taxon>
        <taxon>Chytridiomycota incertae sedis</taxon>
        <taxon>Chytridiomycetes</taxon>
        <taxon>Synchytriales</taxon>
        <taxon>Synchytriaceae</taxon>
        <taxon>Synchytrium</taxon>
    </lineage>
</organism>
<dbReference type="EMBL" id="QEAN01000164">
    <property type="protein sequence ID" value="TPX44831.1"/>
    <property type="molecule type" value="Genomic_DNA"/>
</dbReference>
<evidence type="ECO:0000313" key="2">
    <source>
        <dbReference type="EMBL" id="TPX44831.1"/>
    </source>
</evidence>
<dbReference type="STRING" id="286115.A0A507D0J8"/>
<gene>
    <name evidence="3" type="ORF">SeMB42_g04189</name>
    <name evidence="2" type="ORF">SeMB42_g04191</name>
</gene>
<accession>A0A507D0J8</accession>
<sequence length="362" mass="39933">MIDPFHGHASSRHIQHAHAIINASHANRPDSARQLCYAHEEEAFHPRRHQKNRNACELAPHHPPSPKRVAATLLANWVEERFASEAADMGIKGPITATMDDKMHSSDKGRALTDHANWFEDRHLLEEAANGRPTDSIIGTSGKGDQFQRPRGGDSINMAVAERGNPKGNHKAPLGQVLLANFVEERAVADKGFKDPEDLPTLSKAGHQGILAQSTDAGHRELVTTMKAAFQATPANYGKMGRRQQLLEEEFARMAASEIKEPVEDRSAKDWISTAKKDFAHDDIYAPVEDLGSKPVDESLKRAFAQPISFWSDQARLANGIAFATTPAVALSQDPQFGRRADFSTTVHEYRKGPIVQFTPIL</sequence>